<accession>A0ABY9B1Q7</accession>
<feature type="transmembrane region" description="Helical" evidence="5">
    <location>
        <begin position="244"/>
        <end position="263"/>
    </location>
</feature>
<dbReference type="PROSITE" id="PS51006">
    <property type="entry name" value="PABS_2"/>
    <property type="match status" value="1"/>
</dbReference>
<evidence type="ECO:0000256" key="3">
    <source>
        <dbReference type="ARBA" id="ARBA00023115"/>
    </source>
</evidence>
<dbReference type="PANTHER" id="PTHR43317:SF1">
    <property type="entry name" value="THERMOSPERMINE SYNTHASE ACAULIS5"/>
    <property type="match status" value="1"/>
</dbReference>
<feature type="transmembrane region" description="Helical" evidence="5">
    <location>
        <begin position="193"/>
        <end position="213"/>
    </location>
</feature>
<gene>
    <name evidence="7" type="ORF">OZ401_000198</name>
</gene>
<dbReference type="EMBL" id="CP128399">
    <property type="protein sequence ID" value="WJW66952.1"/>
    <property type="molecule type" value="Genomic_DNA"/>
</dbReference>
<keyword evidence="5" id="KW-0812">Transmembrane</keyword>
<evidence type="ECO:0000313" key="7">
    <source>
        <dbReference type="EMBL" id="WJW66952.1"/>
    </source>
</evidence>
<comment type="similarity">
    <text evidence="1">Belongs to the spermidine/spermine synthase family.</text>
</comment>
<dbReference type="CDD" id="cd02440">
    <property type="entry name" value="AdoMet_MTases"/>
    <property type="match status" value="1"/>
</dbReference>
<keyword evidence="3 4" id="KW-0620">Polyamine biosynthesis</keyword>
<keyword evidence="2 4" id="KW-0808">Transferase</keyword>
<feature type="active site" description="Proton acceptor" evidence="4">
    <location>
        <position position="417"/>
    </location>
</feature>
<evidence type="ECO:0000256" key="2">
    <source>
        <dbReference type="ARBA" id="ARBA00022679"/>
    </source>
</evidence>
<evidence type="ECO:0000256" key="1">
    <source>
        <dbReference type="ARBA" id="ARBA00007867"/>
    </source>
</evidence>
<reference evidence="7" key="1">
    <citation type="journal article" date="2024" name="Nature">
        <title>Anoxygenic phototroph of the Chloroflexota uses a type I reaction centre.</title>
        <authorList>
            <person name="Tsuji J.M."/>
            <person name="Shaw N.A."/>
            <person name="Nagashima S."/>
            <person name="Venkiteswaran J.J."/>
            <person name="Schiff S.L."/>
            <person name="Watanabe T."/>
            <person name="Fukui M."/>
            <person name="Hanada S."/>
            <person name="Tank M."/>
            <person name="Neufeld J.D."/>
        </authorList>
    </citation>
    <scope>NUCLEOTIDE SEQUENCE</scope>
    <source>
        <strain evidence="7">L227-S17</strain>
    </source>
</reference>
<dbReference type="RefSeq" id="WP_341468845.1">
    <property type="nucleotide sequence ID" value="NZ_CP128399.1"/>
</dbReference>
<feature type="transmembrane region" description="Helical" evidence="5">
    <location>
        <begin position="75"/>
        <end position="97"/>
    </location>
</feature>
<dbReference type="PANTHER" id="PTHR43317">
    <property type="entry name" value="THERMOSPERMINE SYNTHASE ACAULIS5"/>
    <property type="match status" value="1"/>
</dbReference>
<protein>
    <submittedName>
        <fullName evidence="7">Fused MFS/spermidine synthase</fullName>
    </submittedName>
</protein>
<dbReference type="Proteomes" id="UP001431572">
    <property type="component" value="Chromosome 1"/>
</dbReference>
<keyword evidence="8" id="KW-1185">Reference proteome</keyword>
<feature type="transmembrane region" description="Helical" evidence="5">
    <location>
        <begin position="147"/>
        <end position="173"/>
    </location>
</feature>
<name>A0ABY9B1Q7_9CHLR</name>
<feature type="transmembrane region" description="Helical" evidence="5">
    <location>
        <begin position="45"/>
        <end position="69"/>
    </location>
</feature>
<organism evidence="7 8">
    <name type="scientific">Candidatus Chlorohelix allophototropha</name>
    <dbReference type="NCBI Taxonomy" id="3003348"/>
    <lineage>
        <taxon>Bacteria</taxon>
        <taxon>Bacillati</taxon>
        <taxon>Chloroflexota</taxon>
        <taxon>Chloroflexia</taxon>
        <taxon>Candidatus Chloroheliales</taxon>
        <taxon>Candidatus Chloroheliaceae</taxon>
        <taxon>Candidatus Chlorohelix</taxon>
    </lineage>
</organism>
<proteinExistence type="inferred from homology"/>
<evidence type="ECO:0000313" key="8">
    <source>
        <dbReference type="Proteomes" id="UP001431572"/>
    </source>
</evidence>
<dbReference type="InterPro" id="IPR030374">
    <property type="entry name" value="PABS"/>
</dbReference>
<evidence type="ECO:0000256" key="5">
    <source>
        <dbReference type="SAM" id="Phobius"/>
    </source>
</evidence>
<keyword evidence="5" id="KW-1133">Transmembrane helix</keyword>
<evidence type="ECO:0000259" key="6">
    <source>
        <dbReference type="PROSITE" id="PS51006"/>
    </source>
</evidence>
<feature type="transmembrane region" description="Helical" evidence="5">
    <location>
        <begin position="219"/>
        <end position="237"/>
    </location>
</feature>
<dbReference type="Pfam" id="PF01564">
    <property type="entry name" value="Spermine_synth"/>
    <property type="match status" value="1"/>
</dbReference>
<dbReference type="NCBIfam" id="NF037959">
    <property type="entry name" value="MFS_SpdSyn"/>
    <property type="match status" value="1"/>
</dbReference>
<dbReference type="SUPFAM" id="SSF53335">
    <property type="entry name" value="S-adenosyl-L-methionine-dependent methyltransferases"/>
    <property type="match status" value="1"/>
</dbReference>
<feature type="domain" description="PABS" evidence="6">
    <location>
        <begin position="373"/>
        <end position="499"/>
    </location>
</feature>
<keyword evidence="5" id="KW-0472">Membrane</keyword>
<feature type="transmembrane region" description="Helical" evidence="5">
    <location>
        <begin position="109"/>
        <end position="127"/>
    </location>
</feature>
<evidence type="ECO:0000256" key="4">
    <source>
        <dbReference type="PROSITE-ProRule" id="PRU00354"/>
    </source>
</evidence>
<sequence>MAIEPKNAGTGSSESSGFGGALGMNGAEQVLVEESSGSALAKPPFLLTIVFVGGMSVMATEMCASRLLAPYFGTSLLIWANIIGFVIVYLAIGYYLGGRLADRFPRPEVLYQLTAFAGLAMGLIPFLTRPILDIAYDAFRNVNGGIFYGSLVGILLLFSAPVILLGCVTPFAVHLRARSVKNTGKAAGGISSLSTIGSILGTFIPVLIMIPLVGTRTTTYTFSLVLLAFSTVGLFLLRSRRVPIYAGFMAIILALAVLTIQGVTRPAVNGELVFEKESADNYIQVVKRPVGDGTYRFDLVLNEGRAVHSIYYQDPNRILTGGPWDYYMISPFFNKDIKEADIKRSMLIGLGAGTVSKQLTRAYGSNIQIEGIEVDPEIIEVGRKYFDMNEPNLKAIADDGRYYLITSKEKYDIIGMDAYKQPYIPFHLTTQEFFKQVRDHLTPTGVAVVNAGAPEYADGKRDYRLVEALASTMKTVYPNVYLVNVDGYFNTMVIGTNQPTSIDNFRENITKYVSNDLIKTVGTTALEKGNIREWNKADAFFTDDLAPVERVIDTIILDYALGGGK</sequence>
<dbReference type="Gene3D" id="3.40.50.150">
    <property type="entry name" value="Vaccinia Virus protein VP39"/>
    <property type="match status" value="1"/>
</dbReference>
<dbReference type="InterPro" id="IPR029063">
    <property type="entry name" value="SAM-dependent_MTases_sf"/>
</dbReference>